<name>A0A7D3VXV7_ACTVE</name>
<dbReference type="AlphaFoldDB" id="A0A7D3VXV7"/>
<keyword evidence="1" id="KW-0812">Transmembrane</keyword>
<dbReference type="RefSeq" id="WP_173097572.1">
    <property type="nucleotide sequence ID" value="NZ_CP053892.1"/>
</dbReference>
<proteinExistence type="predicted"/>
<keyword evidence="3" id="KW-1185">Reference proteome</keyword>
<protein>
    <submittedName>
        <fullName evidence="2">Uncharacterized protein</fullName>
    </submittedName>
</protein>
<feature type="transmembrane region" description="Helical" evidence="1">
    <location>
        <begin position="20"/>
        <end position="43"/>
    </location>
</feature>
<evidence type="ECO:0000256" key="1">
    <source>
        <dbReference type="SAM" id="Phobius"/>
    </source>
</evidence>
<gene>
    <name evidence="2" type="ORF">ACTIVE_5277</name>
</gene>
<keyword evidence="1" id="KW-0472">Membrane</keyword>
<dbReference type="Proteomes" id="UP000501240">
    <property type="component" value="Chromosome"/>
</dbReference>
<keyword evidence="1" id="KW-1133">Transmembrane helix</keyword>
<accession>A0A7D3VXV7</accession>
<evidence type="ECO:0000313" key="3">
    <source>
        <dbReference type="Proteomes" id="UP000501240"/>
    </source>
</evidence>
<sequence length="52" mass="5327">MPYGSAATGGTLAYTGFAMGHVWLAATGLGLVLVGAVLVRLGFRRGRGPLEH</sequence>
<dbReference type="EMBL" id="CP053892">
    <property type="protein sequence ID" value="QKG23634.1"/>
    <property type="molecule type" value="Genomic_DNA"/>
</dbReference>
<evidence type="ECO:0000313" key="2">
    <source>
        <dbReference type="EMBL" id="QKG23634.1"/>
    </source>
</evidence>
<organism evidence="2 3">
    <name type="scientific">Actinomadura verrucosospora</name>
    <dbReference type="NCBI Taxonomy" id="46165"/>
    <lineage>
        <taxon>Bacteria</taxon>
        <taxon>Bacillati</taxon>
        <taxon>Actinomycetota</taxon>
        <taxon>Actinomycetes</taxon>
        <taxon>Streptosporangiales</taxon>
        <taxon>Thermomonosporaceae</taxon>
        <taxon>Actinomadura</taxon>
    </lineage>
</organism>
<reference evidence="2 3" key="1">
    <citation type="submission" date="2020-05" db="EMBL/GenBank/DDBJ databases">
        <title>Actinomadura verrucosospora NRRL-B18236 (PFL_A860) Genome sequencing and assembly.</title>
        <authorList>
            <person name="Samborskyy M."/>
        </authorList>
    </citation>
    <scope>NUCLEOTIDE SEQUENCE [LARGE SCALE GENOMIC DNA]</scope>
    <source>
        <strain evidence="2 3">NRRL:B18236</strain>
    </source>
</reference>